<dbReference type="GeneID" id="9057036"/>
<gene>
    <name evidence="1" type="ORF">Pmar_PMAR002226</name>
</gene>
<proteinExistence type="predicted"/>
<keyword evidence="2" id="KW-1185">Reference proteome</keyword>
<accession>C5L8Z9</accession>
<dbReference type="RefSeq" id="XP_002775041.1">
    <property type="nucleotide sequence ID" value="XM_002774995.1"/>
</dbReference>
<evidence type="ECO:0000313" key="1">
    <source>
        <dbReference type="EMBL" id="EER06857.1"/>
    </source>
</evidence>
<dbReference type="InParanoid" id="C5L8Z9"/>
<dbReference type="SUPFAM" id="SSF63829">
    <property type="entry name" value="Calcium-dependent phosphotriesterase"/>
    <property type="match status" value="1"/>
</dbReference>
<evidence type="ECO:0000313" key="2">
    <source>
        <dbReference type="Proteomes" id="UP000007800"/>
    </source>
</evidence>
<reference evidence="1 2" key="1">
    <citation type="submission" date="2008-07" db="EMBL/GenBank/DDBJ databases">
        <authorList>
            <person name="El-Sayed N."/>
            <person name="Caler E."/>
            <person name="Inman J."/>
            <person name="Amedeo P."/>
            <person name="Hass B."/>
            <person name="Wortman J."/>
        </authorList>
    </citation>
    <scope>NUCLEOTIDE SEQUENCE [LARGE SCALE GENOMIC DNA]</scope>
    <source>
        <strain evidence="2">ATCC 50983 / TXsc</strain>
    </source>
</reference>
<dbReference type="EMBL" id="GG680339">
    <property type="protein sequence ID" value="EER06857.1"/>
    <property type="molecule type" value="Genomic_DNA"/>
</dbReference>
<name>C5L8Z9_PERM5</name>
<dbReference type="OMA" id="CEYHRIF"/>
<protein>
    <submittedName>
        <fullName evidence="1">Uncharacterized protein</fullName>
    </submittedName>
</protein>
<organism evidence="2">
    <name type="scientific">Perkinsus marinus (strain ATCC 50983 / TXsc)</name>
    <dbReference type="NCBI Taxonomy" id="423536"/>
    <lineage>
        <taxon>Eukaryota</taxon>
        <taxon>Sar</taxon>
        <taxon>Alveolata</taxon>
        <taxon>Perkinsozoa</taxon>
        <taxon>Perkinsea</taxon>
        <taxon>Perkinsida</taxon>
        <taxon>Perkinsidae</taxon>
        <taxon>Perkinsus</taxon>
    </lineage>
</organism>
<dbReference type="OrthoDB" id="10420169at2759"/>
<dbReference type="Proteomes" id="UP000007800">
    <property type="component" value="Unassembled WGS sequence"/>
</dbReference>
<sequence length="344" mass="39502">ALVVSMDCHHAQALDLAVLSQLWCSRDCHGMLPELQYDVAQFLGTREPGLVERDCARLRAEQLPSLIFNRKGSLWVVDESSRRVARARCIDSSETTSIEPIRNGYRVCYDYDDVNDRLYAFDCEYHRIFVYKLDNPEFCQEIDVGSYDEYAMSSKCRCLDGLVFLAYVNTERTTALRCIDLRDTAKPTEARLLWTYGGRFYGSRLRDFIVSRVPGQRGHYTFAYVYADEVIRVALELNGPPTHSAPYREVVSSIPRGRNYIRDIRVITPNTVLVIDSSHPEGSCSLHIFQFRADVWHSCHELIAFPVRGLYEVAARPDGLIYMVYSIRGRSGEILLKTYECVWS</sequence>
<dbReference type="AlphaFoldDB" id="C5L8Z9"/>
<feature type="non-terminal residue" evidence="1">
    <location>
        <position position="1"/>
    </location>
</feature>